<protein>
    <recommendedName>
        <fullName evidence="1">YgjP-like metallopeptidase domain-containing protein</fullName>
    </recommendedName>
</protein>
<evidence type="ECO:0000313" key="2">
    <source>
        <dbReference type="EMBL" id="PIR89389.1"/>
    </source>
</evidence>
<organism evidence="2 3">
    <name type="scientific">Candidatus Harrisonbacteria bacterium CG10_big_fil_rev_8_21_14_0_10_40_38</name>
    <dbReference type="NCBI Taxonomy" id="1974583"/>
    <lineage>
        <taxon>Bacteria</taxon>
        <taxon>Candidatus Harrisoniibacteriota</taxon>
    </lineage>
</organism>
<accession>A0A2H0USK2</accession>
<gene>
    <name evidence="2" type="ORF">COU07_00620</name>
</gene>
<dbReference type="PANTHER" id="PTHR30399">
    <property type="entry name" value="UNCHARACTERIZED PROTEIN YGJP"/>
    <property type="match status" value="1"/>
</dbReference>
<dbReference type="EMBL" id="PFAZ01000001">
    <property type="protein sequence ID" value="PIR89389.1"/>
    <property type="molecule type" value="Genomic_DNA"/>
</dbReference>
<dbReference type="Pfam" id="PF01863">
    <property type="entry name" value="YgjP-like"/>
    <property type="match status" value="1"/>
</dbReference>
<dbReference type="InterPro" id="IPR053136">
    <property type="entry name" value="UTP_pyrophosphatase-like"/>
</dbReference>
<proteinExistence type="predicted"/>
<evidence type="ECO:0000259" key="1">
    <source>
        <dbReference type="Pfam" id="PF01863"/>
    </source>
</evidence>
<dbReference type="CDD" id="cd07344">
    <property type="entry name" value="M48_yhfN_like"/>
    <property type="match status" value="1"/>
</dbReference>
<evidence type="ECO:0000313" key="3">
    <source>
        <dbReference type="Proteomes" id="UP000231157"/>
    </source>
</evidence>
<name>A0A2H0USK2_9BACT</name>
<dbReference type="Gene3D" id="3.30.2010.10">
    <property type="entry name" value="Metalloproteases ('zincins'), catalytic domain"/>
    <property type="match status" value="1"/>
</dbReference>
<dbReference type="PANTHER" id="PTHR30399:SF1">
    <property type="entry name" value="UTP PYROPHOSPHATASE"/>
    <property type="match status" value="1"/>
</dbReference>
<dbReference type="AlphaFoldDB" id="A0A2H0USK2"/>
<dbReference type="Proteomes" id="UP000231157">
    <property type="component" value="Unassembled WGS sequence"/>
</dbReference>
<dbReference type="InterPro" id="IPR002725">
    <property type="entry name" value="YgjP-like_metallopeptidase"/>
</dbReference>
<reference evidence="3" key="1">
    <citation type="submission" date="2017-09" db="EMBL/GenBank/DDBJ databases">
        <title>Depth-based differentiation of microbial function through sediment-hosted aquifers and enrichment of novel symbionts in the deep terrestrial subsurface.</title>
        <authorList>
            <person name="Probst A.J."/>
            <person name="Ladd B."/>
            <person name="Jarett J.K."/>
            <person name="Geller-Mcgrath D.E."/>
            <person name="Sieber C.M.K."/>
            <person name="Emerson J.B."/>
            <person name="Anantharaman K."/>
            <person name="Thomas B.C."/>
            <person name="Malmstrom R."/>
            <person name="Stieglmeier M."/>
            <person name="Klingl A."/>
            <person name="Woyke T."/>
            <person name="Ryan C.M."/>
            <person name="Banfield J.F."/>
        </authorList>
    </citation>
    <scope>NUCLEOTIDE SEQUENCE [LARGE SCALE GENOMIC DNA]</scope>
</reference>
<sequence>MRLTKFHYKKYKEDARRLIHERVGYFNQIYDHSFNRIFIKNQKTCWGSCSEKRNLNFNYKLFFLPAILRDYVIVHELCHLEEFNHSPRFWGLVSRVFPDYRKLRRELKIRNYEL</sequence>
<feature type="domain" description="YgjP-like metallopeptidase" evidence="1">
    <location>
        <begin position="9"/>
        <end position="108"/>
    </location>
</feature>
<comment type="caution">
    <text evidence="2">The sequence shown here is derived from an EMBL/GenBank/DDBJ whole genome shotgun (WGS) entry which is preliminary data.</text>
</comment>